<dbReference type="EMBL" id="JAODUP010000654">
    <property type="protein sequence ID" value="KAK2145835.1"/>
    <property type="molecule type" value="Genomic_DNA"/>
</dbReference>
<dbReference type="GO" id="GO:0005948">
    <property type="term" value="C:acetolactate synthase complex"/>
    <property type="evidence" value="ECO:0007669"/>
    <property type="project" value="TreeGrafter"/>
</dbReference>
<dbReference type="SUPFAM" id="SSF52518">
    <property type="entry name" value="Thiamin diphosphate-binding fold (THDP-binding)"/>
    <property type="match status" value="2"/>
</dbReference>
<dbReference type="PANTHER" id="PTHR18968:SF166">
    <property type="entry name" value="2-HYDROXYACYL-COA LYASE 2"/>
    <property type="match status" value="1"/>
</dbReference>
<dbReference type="PANTHER" id="PTHR18968">
    <property type="entry name" value="THIAMINE PYROPHOSPHATE ENZYMES"/>
    <property type="match status" value="1"/>
</dbReference>
<protein>
    <recommendedName>
        <fullName evidence="12">IlvB-like protein</fullName>
    </recommendedName>
</protein>
<dbReference type="Pfam" id="PF02776">
    <property type="entry name" value="TPP_enzyme_N"/>
    <property type="match status" value="1"/>
</dbReference>
<name>A0AAD9J574_9ANNE</name>
<dbReference type="Proteomes" id="UP001208570">
    <property type="component" value="Unassembled WGS sequence"/>
</dbReference>
<evidence type="ECO:0008006" key="12">
    <source>
        <dbReference type="Google" id="ProtNLM"/>
    </source>
</evidence>
<comment type="cofactor">
    <cofactor evidence="1">
        <name>thiamine diphosphate</name>
        <dbReference type="ChEBI" id="CHEBI:58937"/>
    </cofactor>
</comment>
<feature type="domain" description="Thiamine pyrophosphate enzyme N-terminal TPP-binding" evidence="9">
    <location>
        <begin position="51"/>
        <end position="166"/>
    </location>
</feature>
<proteinExistence type="inferred from homology"/>
<dbReference type="GO" id="GO:0030976">
    <property type="term" value="F:thiamine pyrophosphate binding"/>
    <property type="evidence" value="ECO:0007669"/>
    <property type="project" value="InterPro"/>
</dbReference>
<dbReference type="FunFam" id="3.40.50.970:FF:000007">
    <property type="entry name" value="Acetolactate synthase"/>
    <property type="match status" value="1"/>
</dbReference>
<dbReference type="InterPro" id="IPR012000">
    <property type="entry name" value="Thiamin_PyroP_enz_cen_dom"/>
</dbReference>
<dbReference type="Pfam" id="PF02775">
    <property type="entry name" value="TPP_enzyme_C"/>
    <property type="match status" value="1"/>
</dbReference>
<dbReference type="GO" id="GO:0009097">
    <property type="term" value="P:isoleucine biosynthetic process"/>
    <property type="evidence" value="ECO:0007669"/>
    <property type="project" value="TreeGrafter"/>
</dbReference>
<keyword evidence="3 5" id="KW-0786">Thiamine pyrophosphate</keyword>
<keyword evidence="6" id="KW-0812">Transmembrane</keyword>
<dbReference type="InterPro" id="IPR045229">
    <property type="entry name" value="TPP_enz"/>
</dbReference>
<comment type="catalytic activity">
    <reaction evidence="4">
        <text>2-hydroxyoctadecanoyl-CoA = heptadecanal + formyl-CoA</text>
        <dbReference type="Rhea" id="RHEA:55196"/>
        <dbReference type="ChEBI" id="CHEBI:57376"/>
        <dbReference type="ChEBI" id="CHEBI:74116"/>
        <dbReference type="ChEBI" id="CHEBI:138631"/>
    </reaction>
    <physiologicalReaction direction="left-to-right" evidence="4">
        <dbReference type="Rhea" id="RHEA:55197"/>
    </physiologicalReaction>
</comment>
<evidence type="ECO:0000259" key="8">
    <source>
        <dbReference type="Pfam" id="PF02775"/>
    </source>
</evidence>
<dbReference type="Gene3D" id="3.40.50.1220">
    <property type="entry name" value="TPP-binding domain"/>
    <property type="match status" value="1"/>
</dbReference>
<dbReference type="AlphaFoldDB" id="A0AAD9J574"/>
<dbReference type="InterPro" id="IPR011766">
    <property type="entry name" value="TPP_enzyme_TPP-bd"/>
</dbReference>
<evidence type="ECO:0000256" key="5">
    <source>
        <dbReference type="RuleBase" id="RU362132"/>
    </source>
</evidence>
<feature type="transmembrane region" description="Helical" evidence="6">
    <location>
        <begin position="12"/>
        <end position="31"/>
    </location>
</feature>
<evidence type="ECO:0000256" key="1">
    <source>
        <dbReference type="ARBA" id="ARBA00001964"/>
    </source>
</evidence>
<keyword evidence="6" id="KW-1133">Transmembrane helix</keyword>
<reference evidence="10" key="1">
    <citation type="journal article" date="2023" name="Mol. Biol. Evol.">
        <title>Third-Generation Sequencing Reveals the Adaptive Role of the Epigenome in Three Deep-Sea Polychaetes.</title>
        <authorList>
            <person name="Perez M."/>
            <person name="Aroh O."/>
            <person name="Sun Y."/>
            <person name="Lan Y."/>
            <person name="Juniper S.K."/>
            <person name="Young C.R."/>
            <person name="Angers B."/>
            <person name="Qian P.Y."/>
        </authorList>
    </citation>
    <scope>NUCLEOTIDE SEQUENCE</scope>
    <source>
        <strain evidence="10">P08H-3</strain>
    </source>
</reference>
<dbReference type="SUPFAM" id="SSF52467">
    <property type="entry name" value="DHS-like NAD/FAD-binding domain"/>
    <property type="match status" value="1"/>
</dbReference>
<evidence type="ECO:0000256" key="6">
    <source>
        <dbReference type="SAM" id="Phobius"/>
    </source>
</evidence>
<evidence type="ECO:0000256" key="3">
    <source>
        <dbReference type="ARBA" id="ARBA00023052"/>
    </source>
</evidence>
<dbReference type="GO" id="GO:0050660">
    <property type="term" value="F:flavin adenine dinucleotide binding"/>
    <property type="evidence" value="ECO:0007669"/>
    <property type="project" value="TreeGrafter"/>
</dbReference>
<organism evidence="10 11">
    <name type="scientific">Paralvinella palmiformis</name>
    <dbReference type="NCBI Taxonomy" id="53620"/>
    <lineage>
        <taxon>Eukaryota</taxon>
        <taxon>Metazoa</taxon>
        <taxon>Spiralia</taxon>
        <taxon>Lophotrochozoa</taxon>
        <taxon>Annelida</taxon>
        <taxon>Polychaeta</taxon>
        <taxon>Sedentaria</taxon>
        <taxon>Canalipalpata</taxon>
        <taxon>Terebellida</taxon>
        <taxon>Terebelliformia</taxon>
        <taxon>Alvinellidae</taxon>
        <taxon>Paralvinella</taxon>
    </lineage>
</organism>
<dbReference type="InterPro" id="IPR029035">
    <property type="entry name" value="DHS-like_NAD/FAD-binding_dom"/>
</dbReference>
<dbReference type="CDD" id="cd07035">
    <property type="entry name" value="TPP_PYR_POX_like"/>
    <property type="match status" value="1"/>
</dbReference>
<keyword evidence="11" id="KW-1185">Reference proteome</keyword>
<comment type="similarity">
    <text evidence="2 5">Belongs to the TPP enzyme family.</text>
</comment>
<dbReference type="InterPro" id="IPR012001">
    <property type="entry name" value="Thiamin_PyroP_enz_TPP-bd_dom"/>
</dbReference>
<accession>A0AAD9J574</accession>
<dbReference type="GO" id="GO:0003984">
    <property type="term" value="F:acetolactate synthase activity"/>
    <property type="evidence" value="ECO:0007669"/>
    <property type="project" value="TreeGrafter"/>
</dbReference>
<gene>
    <name evidence="10" type="ORF">LSH36_654g01071</name>
</gene>
<keyword evidence="6" id="KW-0472">Membrane</keyword>
<evidence type="ECO:0000259" key="7">
    <source>
        <dbReference type="Pfam" id="PF00205"/>
    </source>
</evidence>
<dbReference type="Gene3D" id="3.40.50.970">
    <property type="match status" value="3"/>
</dbReference>
<feature type="domain" description="Thiamine pyrophosphate enzyme TPP-binding" evidence="8">
    <location>
        <begin position="465"/>
        <end position="520"/>
    </location>
</feature>
<dbReference type="Pfam" id="PF00205">
    <property type="entry name" value="TPP_enzyme_M"/>
    <property type="match status" value="1"/>
</dbReference>
<evidence type="ECO:0000313" key="10">
    <source>
        <dbReference type="EMBL" id="KAK2145835.1"/>
    </source>
</evidence>
<dbReference type="InterPro" id="IPR029061">
    <property type="entry name" value="THDP-binding"/>
</dbReference>
<sequence length="606" mass="65956">MASGDSFFHEFGKVFISFGLGIGTFAALTFLKKTGFLYSLRHKVDVNSRRHGGELVAEVLQAHGVKFVFTLPGGHISPILVASEKMGIRVIDTRHEMNAVFAADAVARLSGTVGVAVVTAGPGLTNTVTAVKNAQMAESPILLLGGAAPRLLKGRGALQDIDQMSLFKPLCKYCTTVKYVRDITPTLCKALQVAQSDTPGPVFVEIPVDVLHPYQIVSDGIGMKTKPKGLMGKVINWYLKTYLSNLFAGAWKPRSVVPLPVSQPFASQSDVQKCAKLISKSKKPLLLLGSQSVLPPTPTDDLQKSVEDLGIPCFLGGMARGLLGRIGRLHIRQKRREALKEADLVILAGAVCDFRLDYGRVLNRRSKIISINRNKDQLYKNSDMFWKPSIALQADVGSFIKQLSEHLTDFKCSQDWIQQLKERDSEKEMENSKMADNPTDVHLNPLKVLITLEEAMSDDSIIVADGGDFVGSAAYILRPRGPLRWLDPGAFGTLGVGGGFALGAKLCRPESEVPVIAVVGNDACWTQIAREQVPMFQSSIGCDLAFLNYEIVAEGYGGKGLLLDCSNENKMADVFREAKTLCKEGHSVLINCMIGKTKFRQGSMSV</sequence>
<evidence type="ECO:0000256" key="2">
    <source>
        <dbReference type="ARBA" id="ARBA00007812"/>
    </source>
</evidence>
<feature type="domain" description="Thiamine pyrophosphate enzyme central" evidence="7">
    <location>
        <begin position="271"/>
        <end position="403"/>
    </location>
</feature>
<dbReference type="GO" id="GO:0000287">
    <property type="term" value="F:magnesium ion binding"/>
    <property type="evidence" value="ECO:0007669"/>
    <property type="project" value="InterPro"/>
</dbReference>
<evidence type="ECO:0000256" key="4">
    <source>
        <dbReference type="ARBA" id="ARBA00048738"/>
    </source>
</evidence>
<dbReference type="GO" id="GO:0009099">
    <property type="term" value="P:L-valine biosynthetic process"/>
    <property type="evidence" value="ECO:0007669"/>
    <property type="project" value="TreeGrafter"/>
</dbReference>
<comment type="caution">
    <text evidence="10">The sequence shown here is derived from an EMBL/GenBank/DDBJ whole genome shotgun (WGS) entry which is preliminary data.</text>
</comment>
<evidence type="ECO:0000313" key="11">
    <source>
        <dbReference type="Proteomes" id="UP001208570"/>
    </source>
</evidence>
<evidence type="ECO:0000259" key="9">
    <source>
        <dbReference type="Pfam" id="PF02776"/>
    </source>
</evidence>